<evidence type="ECO:0000313" key="3">
    <source>
        <dbReference type="Proteomes" id="UP001363035"/>
    </source>
</evidence>
<organism evidence="2 3">
    <name type="scientific">Sphingobacterium tenebrionis</name>
    <dbReference type="NCBI Taxonomy" id="3111775"/>
    <lineage>
        <taxon>Bacteria</taxon>
        <taxon>Pseudomonadati</taxon>
        <taxon>Bacteroidota</taxon>
        <taxon>Sphingobacteriia</taxon>
        <taxon>Sphingobacteriales</taxon>
        <taxon>Sphingobacteriaceae</taxon>
        <taxon>Sphingobacterium</taxon>
    </lineage>
</organism>
<name>A0ABU8I6U5_9SPHI</name>
<accession>A0ABU8I6U5</accession>
<evidence type="ECO:0000256" key="1">
    <source>
        <dbReference type="SAM" id="SignalP"/>
    </source>
</evidence>
<dbReference type="Gene3D" id="2.130.10.10">
    <property type="entry name" value="YVTN repeat-like/Quinoprotein amine dehydrogenase"/>
    <property type="match status" value="1"/>
</dbReference>
<sequence>MKKISLYLFFCLLPYLSWSQEFTDLATNIQSSFRGLDSYKNQAIWVSGSNGQVGRYLIASKTWQWTQIKGYEKFDFRDIVAFSAKEAVMVSAGSPAVILRTTDAGKNWKEVYRNDDPAIFLDDMEFTGKHGYILGDPIGGQFQLLESKNKGKTWKDVTDEIPLIAEEGEAAFAASGSSMQMLNDWLYIGTGGKVASLMKRNLKQNRLDVQDAPIWSGESGTGIFSIAFLNQRVGVVVGGNYMDDKNNSNNILLTKNGGLSWEKPITPVFGYRSCVKYIDENTLIATGTSGTDLSLDGGMNWKKISDASFNVIEVSKDGQIYLAGSNGNVVKVDLIP</sequence>
<dbReference type="InterPro" id="IPR015943">
    <property type="entry name" value="WD40/YVTN_repeat-like_dom_sf"/>
</dbReference>
<dbReference type="InterPro" id="IPR036278">
    <property type="entry name" value="Sialidase_sf"/>
</dbReference>
<dbReference type="SUPFAM" id="SSF50939">
    <property type="entry name" value="Sialidases"/>
    <property type="match status" value="1"/>
</dbReference>
<dbReference type="EMBL" id="JAYLLN010000020">
    <property type="protein sequence ID" value="MEI5985145.1"/>
    <property type="molecule type" value="Genomic_DNA"/>
</dbReference>
<comment type="caution">
    <text evidence="2">The sequence shown here is derived from an EMBL/GenBank/DDBJ whole genome shotgun (WGS) entry which is preliminary data.</text>
</comment>
<keyword evidence="3" id="KW-1185">Reference proteome</keyword>
<evidence type="ECO:0000313" key="2">
    <source>
        <dbReference type="EMBL" id="MEI5985145.1"/>
    </source>
</evidence>
<keyword evidence="1" id="KW-0732">Signal</keyword>
<proteinExistence type="predicted"/>
<dbReference type="RefSeq" id="WP_134776502.1">
    <property type="nucleotide sequence ID" value="NZ_JAYLLN010000020.1"/>
</dbReference>
<dbReference type="PANTHER" id="PTHR47199:SF2">
    <property type="entry name" value="PHOTOSYSTEM II STABILITY_ASSEMBLY FACTOR HCF136, CHLOROPLASTIC"/>
    <property type="match status" value="1"/>
</dbReference>
<gene>
    <name evidence="2" type="ORF">VJ786_09535</name>
</gene>
<feature type="signal peptide" evidence="1">
    <location>
        <begin position="1"/>
        <end position="19"/>
    </location>
</feature>
<reference evidence="2 3" key="1">
    <citation type="submission" date="2024-01" db="EMBL/GenBank/DDBJ databases">
        <title>Sphingobacterium tenebrionis sp. nov., a novel endophyte isolated from tenebrio molitor intestines.</title>
        <authorList>
            <person name="Zhang C."/>
        </authorList>
    </citation>
    <scope>NUCLEOTIDE SEQUENCE [LARGE SCALE GENOMIC DNA]</scope>
    <source>
        <strain evidence="2 3">PU5-4</strain>
    </source>
</reference>
<feature type="chain" id="PRO_5047142173" evidence="1">
    <location>
        <begin position="20"/>
        <end position="336"/>
    </location>
</feature>
<dbReference type="PANTHER" id="PTHR47199">
    <property type="entry name" value="PHOTOSYSTEM II STABILITY/ASSEMBLY FACTOR HCF136, CHLOROPLASTIC"/>
    <property type="match status" value="1"/>
</dbReference>
<protein>
    <submittedName>
        <fullName evidence="2">YCF48-related protein</fullName>
    </submittedName>
</protein>
<dbReference type="Proteomes" id="UP001363035">
    <property type="component" value="Unassembled WGS sequence"/>
</dbReference>